<protein>
    <recommendedName>
        <fullName evidence="3">Ankyrin repeat protein</fullName>
    </recommendedName>
</protein>
<feature type="non-terminal residue" evidence="1">
    <location>
        <position position="1"/>
    </location>
</feature>
<sequence length="231" mass="26715">IGACDDDLDIIGKKNPTDQIKYPISLDVIADLVNESWNIKGYKPWFICDEKIFSWYCRNHKEMMVKTLNTKINMNYTYTHNCFNLPEVVELKYLLGQFNCLNLIKILVEEGLSDKIFKNNCESLLISAVYYNRLEILSFLNNENNLAFTSFLYDLAAVSNNLELVTFFDSIKVQPTRKALDWSSYYGYKQVVEFLCANQKLNSNLADAITYAKMQGFFDIVNTITKAQLGY</sequence>
<dbReference type="InterPro" id="IPR036770">
    <property type="entry name" value="Ankyrin_rpt-contain_sf"/>
</dbReference>
<gene>
    <name evidence="1" type="ORF">HK099_001786</name>
</gene>
<dbReference type="SUPFAM" id="SSF48403">
    <property type="entry name" value="Ankyrin repeat"/>
    <property type="match status" value="1"/>
</dbReference>
<dbReference type="Proteomes" id="UP001211065">
    <property type="component" value="Unassembled WGS sequence"/>
</dbReference>
<evidence type="ECO:0008006" key="3">
    <source>
        <dbReference type="Google" id="ProtNLM"/>
    </source>
</evidence>
<accession>A0AAD5TTT3</accession>
<name>A0AAD5TTT3_9FUNG</name>
<keyword evidence="2" id="KW-1185">Reference proteome</keyword>
<evidence type="ECO:0000313" key="2">
    <source>
        <dbReference type="Proteomes" id="UP001211065"/>
    </source>
</evidence>
<comment type="caution">
    <text evidence="1">The sequence shown here is derived from an EMBL/GenBank/DDBJ whole genome shotgun (WGS) entry which is preliminary data.</text>
</comment>
<evidence type="ECO:0000313" key="1">
    <source>
        <dbReference type="EMBL" id="KAJ3202624.1"/>
    </source>
</evidence>
<organism evidence="1 2">
    <name type="scientific">Clydaea vesicula</name>
    <dbReference type="NCBI Taxonomy" id="447962"/>
    <lineage>
        <taxon>Eukaryota</taxon>
        <taxon>Fungi</taxon>
        <taxon>Fungi incertae sedis</taxon>
        <taxon>Chytridiomycota</taxon>
        <taxon>Chytridiomycota incertae sedis</taxon>
        <taxon>Chytridiomycetes</taxon>
        <taxon>Lobulomycetales</taxon>
        <taxon>Lobulomycetaceae</taxon>
        <taxon>Clydaea</taxon>
    </lineage>
</organism>
<proteinExistence type="predicted"/>
<dbReference type="Gene3D" id="1.25.40.20">
    <property type="entry name" value="Ankyrin repeat-containing domain"/>
    <property type="match status" value="1"/>
</dbReference>
<reference evidence="1" key="1">
    <citation type="submission" date="2020-05" db="EMBL/GenBank/DDBJ databases">
        <title>Phylogenomic resolution of chytrid fungi.</title>
        <authorList>
            <person name="Stajich J.E."/>
            <person name="Amses K."/>
            <person name="Simmons R."/>
            <person name="Seto K."/>
            <person name="Myers J."/>
            <person name="Bonds A."/>
            <person name="Quandt C.A."/>
            <person name="Barry K."/>
            <person name="Liu P."/>
            <person name="Grigoriev I."/>
            <person name="Longcore J.E."/>
            <person name="James T.Y."/>
        </authorList>
    </citation>
    <scope>NUCLEOTIDE SEQUENCE</scope>
    <source>
        <strain evidence="1">JEL0476</strain>
    </source>
</reference>
<dbReference type="AlphaFoldDB" id="A0AAD5TTT3"/>
<dbReference type="EMBL" id="JADGJW010001543">
    <property type="protein sequence ID" value="KAJ3202624.1"/>
    <property type="molecule type" value="Genomic_DNA"/>
</dbReference>